<organism evidence="1 2">
    <name type="scientific">Rosa chinensis</name>
    <name type="common">China rose</name>
    <dbReference type="NCBI Taxonomy" id="74649"/>
    <lineage>
        <taxon>Eukaryota</taxon>
        <taxon>Viridiplantae</taxon>
        <taxon>Streptophyta</taxon>
        <taxon>Embryophyta</taxon>
        <taxon>Tracheophyta</taxon>
        <taxon>Spermatophyta</taxon>
        <taxon>Magnoliopsida</taxon>
        <taxon>eudicotyledons</taxon>
        <taxon>Gunneridae</taxon>
        <taxon>Pentapetalae</taxon>
        <taxon>rosids</taxon>
        <taxon>fabids</taxon>
        <taxon>Rosales</taxon>
        <taxon>Rosaceae</taxon>
        <taxon>Rosoideae</taxon>
        <taxon>Rosoideae incertae sedis</taxon>
        <taxon>Rosa</taxon>
    </lineage>
</organism>
<dbReference type="Gramene" id="PRQ51483">
    <property type="protein sequence ID" value="PRQ51483"/>
    <property type="gene ID" value="RchiOBHm_Chr2g0144961"/>
</dbReference>
<dbReference type="Proteomes" id="UP000238479">
    <property type="component" value="Chromosome 2"/>
</dbReference>
<gene>
    <name evidence="1" type="ORF">RchiOBHm_Chr2g0144961</name>
</gene>
<keyword evidence="2" id="KW-1185">Reference proteome</keyword>
<comment type="caution">
    <text evidence="1">The sequence shown here is derived from an EMBL/GenBank/DDBJ whole genome shotgun (WGS) entry which is preliminary data.</text>
</comment>
<evidence type="ECO:0000313" key="2">
    <source>
        <dbReference type="Proteomes" id="UP000238479"/>
    </source>
</evidence>
<accession>A0A2P6RYI7</accession>
<reference evidence="1 2" key="1">
    <citation type="journal article" date="2018" name="Nat. Genet.">
        <title>The Rosa genome provides new insights in the design of modern roses.</title>
        <authorList>
            <person name="Bendahmane M."/>
        </authorList>
    </citation>
    <scope>NUCLEOTIDE SEQUENCE [LARGE SCALE GENOMIC DNA]</scope>
    <source>
        <strain evidence="2">cv. Old Blush</strain>
    </source>
</reference>
<dbReference type="EMBL" id="PDCK01000040">
    <property type="protein sequence ID" value="PRQ51483.1"/>
    <property type="molecule type" value="Genomic_DNA"/>
</dbReference>
<proteinExistence type="predicted"/>
<dbReference type="AlphaFoldDB" id="A0A2P6RYI7"/>
<sequence>MEQQHHHHQELKHSLASRKMTKHKLLLLYSYNWKNQCLEPAPTTPAFCAAFANQLQHFELLKLKQSTRAFCTATTGAITLLNKLQTKLFPSLITQPASSFNILHAAATFTMLIAPTKAPSFFVQLTFM</sequence>
<protein>
    <submittedName>
        <fullName evidence="1">Uncharacterized protein</fullName>
    </submittedName>
</protein>
<name>A0A2P6RYI7_ROSCH</name>
<evidence type="ECO:0000313" key="1">
    <source>
        <dbReference type="EMBL" id="PRQ51483.1"/>
    </source>
</evidence>